<evidence type="ECO:0000313" key="1">
    <source>
        <dbReference type="EMBL" id="ABT14678.1"/>
    </source>
</evidence>
<organismHost>
    <name type="scientific">Chlorella</name>
    <dbReference type="NCBI Taxonomy" id="3071"/>
</organismHost>
<dbReference type="EMBL" id="DQ491002">
    <property type="protein sequence ID" value="ABT14678.1"/>
    <property type="molecule type" value="Genomic_DNA"/>
</dbReference>
<dbReference type="KEGG" id="vg:5659223"/>
<accession>A7IWF4</accession>
<sequence>MFDFVFIRSELVSELHCGVRIVTSYTQNHLASRMKLMDFVEFETTIECCDVDSLIFCKYQVFDTLHRVSKYDPGRINTESHDFLDFVR</sequence>
<gene>
    <name evidence="1" type="primary">b279L</name>
    <name evidence="1" type="ORF">NY2A_b279L</name>
</gene>
<dbReference type="Proteomes" id="UP000202419">
    <property type="component" value="Segment"/>
</dbReference>
<evidence type="ECO:0000313" key="2">
    <source>
        <dbReference type="Proteomes" id="UP000202419"/>
    </source>
</evidence>
<organism evidence="1 2">
    <name type="scientific">Paramecium bursaria Chlorella virus NY2A</name>
    <name type="common">PBCV-NY2A</name>
    <dbReference type="NCBI Taxonomy" id="46021"/>
    <lineage>
        <taxon>Viruses</taxon>
        <taxon>Varidnaviria</taxon>
        <taxon>Bamfordvirae</taxon>
        <taxon>Nucleocytoviricota</taxon>
        <taxon>Megaviricetes</taxon>
        <taxon>Algavirales</taxon>
        <taxon>Phycodnaviridae</taxon>
        <taxon>Chlorovirus</taxon>
        <taxon>Chlorovirus americanus</taxon>
    </lineage>
</organism>
<protein>
    <submittedName>
        <fullName evidence="1">Uncharacterized protein b279L</fullName>
    </submittedName>
</protein>
<keyword evidence="2" id="KW-1185">Reference proteome</keyword>
<name>A7IWF4_PBCVN</name>
<dbReference type="GeneID" id="5659223"/>
<proteinExistence type="predicted"/>
<dbReference type="RefSeq" id="YP_001497475.1">
    <property type="nucleotide sequence ID" value="NC_009898.1"/>
</dbReference>
<reference evidence="1 2" key="1">
    <citation type="journal article" date="2007" name="Virology">
        <title>Sequence and annotation of the 369-kb NY-2A and the 345-kb AR158 viruses that infect Chlorella NC64A.</title>
        <authorList>
            <person name="Fitzgerald L.A."/>
            <person name="Graves M.V."/>
            <person name="Li X."/>
            <person name="Feldblyum T."/>
            <person name="Nierman W.C."/>
            <person name="Van Etten J.L."/>
        </authorList>
    </citation>
    <scope>NUCLEOTIDE SEQUENCE [LARGE SCALE GENOMIC DNA]</scope>
    <source>
        <strain evidence="1 2">NY-2A</strain>
    </source>
</reference>